<proteinExistence type="predicted"/>
<dbReference type="AlphaFoldDB" id="A0A1E7FJQ3"/>
<evidence type="ECO:0000256" key="3">
    <source>
        <dbReference type="ARBA" id="ARBA00022691"/>
    </source>
</evidence>
<feature type="domain" description="SAM-dependent methyltransferase TRM5/TYW2-type" evidence="5">
    <location>
        <begin position="1"/>
        <end position="200"/>
    </location>
</feature>
<dbReference type="GO" id="GO:0031591">
    <property type="term" value="P:wybutosine biosynthetic process"/>
    <property type="evidence" value="ECO:0007669"/>
    <property type="project" value="TreeGrafter"/>
</dbReference>
<evidence type="ECO:0000256" key="4">
    <source>
        <dbReference type="ARBA" id="ARBA00022694"/>
    </source>
</evidence>
<keyword evidence="1" id="KW-0489">Methyltransferase</keyword>
<keyword evidence="2" id="KW-0808">Transferase</keyword>
<sequence>WITVTEQGIRQSFDLTKVMFSRGNISEKIRFGKTLVQENEIILDMYTGIGYYTLPAIIHGKAAFVYACEWNTYAVNALRYNIKDNKIEKKVKILEGDCREQVEKHNLTNMVDRVSLGLLPSSEGGWRFAIKALKVPTGGWLHIHGNVPAKEMELWTIWVCHRLDVLAKEENKPDNWFILCNHVERVKSFAPTVFHYVADI</sequence>
<keyword evidence="7" id="KW-1185">Reference proteome</keyword>
<dbReference type="GO" id="GO:0030488">
    <property type="term" value="P:tRNA methylation"/>
    <property type="evidence" value="ECO:0007669"/>
    <property type="project" value="TreeGrafter"/>
</dbReference>
<evidence type="ECO:0000259" key="5">
    <source>
        <dbReference type="PROSITE" id="PS51684"/>
    </source>
</evidence>
<keyword evidence="3" id="KW-0949">S-adenosyl-L-methionine</keyword>
<dbReference type="InterPro" id="IPR056743">
    <property type="entry name" value="TRM5-TYW2-like_MTfase"/>
</dbReference>
<evidence type="ECO:0000256" key="2">
    <source>
        <dbReference type="ARBA" id="ARBA00022679"/>
    </source>
</evidence>
<evidence type="ECO:0000256" key="1">
    <source>
        <dbReference type="ARBA" id="ARBA00022603"/>
    </source>
</evidence>
<dbReference type="PANTHER" id="PTHR23245">
    <property type="entry name" value="TRNA METHYLTRANSFERASE"/>
    <property type="match status" value="1"/>
</dbReference>
<dbReference type="CDD" id="cd02440">
    <property type="entry name" value="AdoMet_MTases"/>
    <property type="match status" value="1"/>
</dbReference>
<dbReference type="KEGG" id="fcy:FRACYDRAFT_162398"/>
<dbReference type="PANTHER" id="PTHR23245:SF31">
    <property type="entry name" value="TRNA WYBUTOSINE-SYNTHESIZING PROTEIN 3 HOMOLOG"/>
    <property type="match status" value="1"/>
</dbReference>
<name>A0A1E7FJQ3_9STRA</name>
<dbReference type="GO" id="GO:0005737">
    <property type="term" value="C:cytoplasm"/>
    <property type="evidence" value="ECO:0007669"/>
    <property type="project" value="TreeGrafter"/>
</dbReference>
<dbReference type="InterPro" id="IPR029063">
    <property type="entry name" value="SAM-dependent_MTases_sf"/>
</dbReference>
<accession>A0A1E7FJQ3</accession>
<feature type="non-terminal residue" evidence="6">
    <location>
        <position position="1"/>
    </location>
</feature>
<keyword evidence="4" id="KW-0819">tRNA processing</keyword>
<dbReference type="Pfam" id="PF02475">
    <property type="entry name" value="TRM5-TYW2_MTfase"/>
    <property type="match status" value="1"/>
</dbReference>
<dbReference type="Gene3D" id="3.40.50.150">
    <property type="entry name" value="Vaccinia Virus protein VP39"/>
    <property type="match status" value="1"/>
</dbReference>
<protein>
    <submittedName>
        <fullName evidence="6">Met_10-domain-containing protein</fullName>
    </submittedName>
</protein>
<feature type="non-terminal residue" evidence="6">
    <location>
        <position position="200"/>
    </location>
</feature>
<dbReference type="OrthoDB" id="263283at2759"/>
<reference evidence="6 7" key="1">
    <citation type="submission" date="2016-09" db="EMBL/GenBank/DDBJ databases">
        <title>Extensive genetic diversity and differential bi-allelic expression allows diatom success in the polar Southern Ocean.</title>
        <authorList>
            <consortium name="DOE Joint Genome Institute"/>
            <person name="Mock T."/>
            <person name="Otillar R.P."/>
            <person name="Strauss J."/>
            <person name="Dupont C."/>
            <person name="Frickenhaus S."/>
            <person name="Maumus F."/>
            <person name="Mcmullan M."/>
            <person name="Sanges R."/>
            <person name="Schmutz J."/>
            <person name="Toseland A."/>
            <person name="Valas R."/>
            <person name="Veluchamy A."/>
            <person name="Ward B.J."/>
            <person name="Allen A."/>
            <person name="Barry K."/>
            <person name="Falciatore A."/>
            <person name="Ferrante M."/>
            <person name="Fortunato A.E."/>
            <person name="Gloeckner G."/>
            <person name="Gruber A."/>
            <person name="Hipkin R."/>
            <person name="Janech M."/>
            <person name="Kroth P."/>
            <person name="Leese F."/>
            <person name="Lindquist E."/>
            <person name="Lyon B.R."/>
            <person name="Martin J."/>
            <person name="Mayer C."/>
            <person name="Parker M."/>
            <person name="Quesneville H."/>
            <person name="Raymond J."/>
            <person name="Uhlig C."/>
            <person name="Valentin K.U."/>
            <person name="Worden A.Z."/>
            <person name="Armbrust E.V."/>
            <person name="Bowler C."/>
            <person name="Green B."/>
            <person name="Moulton V."/>
            <person name="Van Oosterhout C."/>
            <person name="Grigoriev I."/>
        </authorList>
    </citation>
    <scope>NUCLEOTIDE SEQUENCE [LARGE SCALE GENOMIC DNA]</scope>
    <source>
        <strain evidence="6 7">CCMP1102</strain>
    </source>
</reference>
<gene>
    <name evidence="6" type="ORF">FRACYDRAFT_162398</name>
</gene>
<dbReference type="FunFam" id="3.40.50.150:FF:000131">
    <property type="entry name" value="tRNA wybutosine-synthesizing protein 2/3/4"/>
    <property type="match status" value="1"/>
</dbReference>
<organism evidence="6 7">
    <name type="scientific">Fragilariopsis cylindrus CCMP1102</name>
    <dbReference type="NCBI Taxonomy" id="635003"/>
    <lineage>
        <taxon>Eukaryota</taxon>
        <taxon>Sar</taxon>
        <taxon>Stramenopiles</taxon>
        <taxon>Ochrophyta</taxon>
        <taxon>Bacillariophyta</taxon>
        <taxon>Bacillariophyceae</taxon>
        <taxon>Bacillariophycidae</taxon>
        <taxon>Bacillariales</taxon>
        <taxon>Bacillariaceae</taxon>
        <taxon>Fragilariopsis</taxon>
    </lineage>
</organism>
<evidence type="ECO:0000313" key="6">
    <source>
        <dbReference type="EMBL" id="OEU18402.1"/>
    </source>
</evidence>
<dbReference type="GO" id="GO:0008175">
    <property type="term" value="F:tRNA methyltransferase activity"/>
    <property type="evidence" value="ECO:0007669"/>
    <property type="project" value="TreeGrafter"/>
</dbReference>
<evidence type="ECO:0000313" key="7">
    <source>
        <dbReference type="Proteomes" id="UP000095751"/>
    </source>
</evidence>
<dbReference type="Proteomes" id="UP000095751">
    <property type="component" value="Unassembled WGS sequence"/>
</dbReference>
<dbReference type="SUPFAM" id="SSF53335">
    <property type="entry name" value="S-adenosyl-L-methionine-dependent methyltransferases"/>
    <property type="match status" value="1"/>
</dbReference>
<dbReference type="EMBL" id="KV784356">
    <property type="protein sequence ID" value="OEU18402.1"/>
    <property type="molecule type" value="Genomic_DNA"/>
</dbReference>
<dbReference type="InParanoid" id="A0A1E7FJQ3"/>
<dbReference type="PROSITE" id="PS51684">
    <property type="entry name" value="SAM_MT_TRM5_TYW2"/>
    <property type="match status" value="1"/>
</dbReference>
<dbReference type="InterPro" id="IPR030382">
    <property type="entry name" value="MeTrfase_TRM5/TYW2"/>
</dbReference>